<evidence type="ECO:0000256" key="1">
    <source>
        <dbReference type="SAM" id="MobiDB-lite"/>
    </source>
</evidence>
<evidence type="ECO:0000313" key="4">
    <source>
        <dbReference type="Proteomes" id="UP000639403"/>
    </source>
</evidence>
<feature type="region of interest" description="Disordered" evidence="1">
    <location>
        <begin position="88"/>
        <end position="123"/>
    </location>
</feature>
<keyword evidence="2" id="KW-0812">Transmembrane</keyword>
<reference evidence="3" key="1">
    <citation type="submission" date="2020-11" db="EMBL/GenBank/DDBJ databases">
        <authorList>
            <person name="Koelle M."/>
            <person name="Horta M.A.C."/>
            <person name="Nowrousian M."/>
            <person name="Ohm R.A."/>
            <person name="Benz P."/>
            <person name="Pilgard A."/>
        </authorList>
    </citation>
    <scope>NUCLEOTIDE SEQUENCE</scope>
    <source>
        <strain evidence="3">FPRL280</strain>
    </source>
</reference>
<feature type="transmembrane region" description="Helical" evidence="2">
    <location>
        <begin position="176"/>
        <end position="192"/>
    </location>
</feature>
<proteinExistence type="predicted"/>
<feature type="compositionally biased region" description="Polar residues" evidence="1">
    <location>
        <begin position="88"/>
        <end position="97"/>
    </location>
</feature>
<sequence>MQAQELHAIQERLVGADTGIEHHGCPTTSVIRKSVLNVKENSGCGMLGGEDGEDSEEGSEVVLGGEVVMGEEGGSHASSTTNLRQIAPSSQINSQPETDAATEASTPPVINAEPECIVNDGESRGGTLEAELASRTSDVAIQGAETTHEPGRVEQAAAQAEPVLQGNVIVLSESEVLLGILIILEGVVIQWFSDPPSILDAIAFATCNIVLLCLIPADRRTCLMMATVGLAFQAWKIGILPLAAIIGTGTMKLGHTAMRSRRMAGQP</sequence>
<evidence type="ECO:0000256" key="2">
    <source>
        <dbReference type="SAM" id="Phobius"/>
    </source>
</evidence>
<comment type="caution">
    <text evidence="3">The sequence shown here is derived from an EMBL/GenBank/DDBJ whole genome shotgun (WGS) entry which is preliminary data.</text>
</comment>
<dbReference type="AlphaFoldDB" id="A0A8H7P2H7"/>
<keyword evidence="2" id="KW-1133">Transmembrane helix</keyword>
<accession>A0A8H7P2H7</accession>
<name>A0A8H7P2H7_9APHY</name>
<feature type="transmembrane region" description="Helical" evidence="2">
    <location>
        <begin position="198"/>
        <end position="215"/>
    </location>
</feature>
<protein>
    <submittedName>
        <fullName evidence="3">Uncharacterized protein</fullName>
    </submittedName>
</protein>
<feature type="transmembrane region" description="Helical" evidence="2">
    <location>
        <begin position="222"/>
        <end position="246"/>
    </location>
</feature>
<keyword evidence="2" id="KW-0472">Membrane</keyword>
<dbReference type="Proteomes" id="UP000639403">
    <property type="component" value="Unassembled WGS sequence"/>
</dbReference>
<gene>
    <name evidence="3" type="ORF">IEO21_05299</name>
</gene>
<evidence type="ECO:0000313" key="3">
    <source>
        <dbReference type="EMBL" id="KAF9814161.1"/>
    </source>
</evidence>
<reference evidence="3" key="2">
    <citation type="journal article" name="Front. Microbiol.">
        <title>Degradative Capacity of Two Strains of Rhodonia placenta: From Phenotype to Genotype.</title>
        <authorList>
            <person name="Kolle M."/>
            <person name="Horta M.A.C."/>
            <person name="Nowrousian M."/>
            <person name="Ohm R.A."/>
            <person name="Benz J.P."/>
            <person name="Pilgard A."/>
        </authorList>
    </citation>
    <scope>NUCLEOTIDE SEQUENCE</scope>
    <source>
        <strain evidence="3">FPRL280</strain>
    </source>
</reference>
<dbReference type="EMBL" id="JADOXO010000093">
    <property type="protein sequence ID" value="KAF9814161.1"/>
    <property type="molecule type" value="Genomic_DNA"/>
</dbReference>
<organism evidence="3 4">
    <name type="scientific">Rhodonia placenta</name>
    <dbReference type="NCBI Taxonomy" id="104341"/>
    <lineage>
        <taxon>Eukaryota</taxon>
        <taxon>Fungi</taxon>
        <taxon>Dikarya</taxon>
        <taxon>Basidiomycota</taxon>
        <taxon>Agaricomycotina</taxon>
        <taxon>Agaricomycetes</taxon>
        <taxon>Polyporales</taxon>
        <taxon>Adustoporiaceae</taxon>
        <taxon>Rhodonia</taxon>
    </lineage>
</organism>